<evidence type="ECO:0000256" key="6">
    <source>
        <dbReference type="ARBA" id="ARBA00041160"/>
    </source>
</evidence>
<dbReference type="PANTHER" id="PTHR34924:SF1">
    <property type="entry name" value="PROTEIN FAM166C"/>
    <property type="match status" value="1"/>
</dbReference>
<evidence type="ECO:0000256" key="3">
    <source>
        <dbReference type="ARBA" id="ARBA00023212"/>
    </source>
</evidence>
<comment type="caution">
    <text evidence="8">The sequence shown here is derived from an EMBL/GenBank/DDBJ whole genome shotgun (WGS) entry which is preliminary data.</text>
</comment>
<feature type="domain" description="Ciliary microtubule inner protein 2A-C-like" evidence="7">
    <location>
        <begin position="19"/>
        <end position="85"/>
    </location>
</feature>
<dbReference type="PANTHER" id="PTHR34924">
    <property type="entry name" value="UPF0573 PROTEIN C2ORF70"/>
    <property type="match status" value="1"/>
</dbReference>
<feature type="non-terminal residue" evidence="8">
    <location>
        <position position="142"/>
    </location>
</feature>
<evidence type="ECO:0000256" key="5">
    <source>
        <dbReference type="ARBA" id="ARBA00035661"/>
    </source>
</evidence>
<keyword evidence="9" id="KW-1185">Reference proteome</keyword>
<evidence type="ECO:0000313" key="9">
    <source>
        <dbReference type="Proteomes" id="UP001166052"/>
    </source>
</evidence>
<dbReference type="InterPro" id="IPR052329">
    <property type="entry name" value="CIMIP2C"/>
</dbReference>
<gene>
    <name evidence="8" type="primary">C070a</name>
    <name evidence="8" type="ORF">GTO92_0009710</name>
</gene>
<dbReference type="EMBL" id="JAAWVN010006121">
    <property type="protein sequence ID" value="MBN3290034.1"/>
    <property type="molecule type" value="Genomic_DNA"/>
</dbReference>
<dbReference type="InterPro" id="IPR018902">
    <property type="entry name" value="CMI2A-C-like_dom"/>
</dbReference>
<evidence type="ECO:0000256" key="1">
    <source>
        <dbReference type="ARBA" id="ARBA00004430"/>
    </source>
</evidence>
<organism evidence="8 9">
    <name type="scientific">Polypterus senegalus</name>
    <name type="common">Senegal bichir</name>
    <dbReference type="NCBI Taxonomy" id="55291"/>
    <lineage>
        <taxon>Eukaryota</taxon>
        <taxon>Metazoa</taxon>
        <taxon>Chordata</taxon>
        <taxon>Craniata</taxon>
        <taxon>Vertebrata</taxon>
        <taxon>Euteleostomi</taxon>
        <taxon>Actinopterygii</taxon>
        <taxon>Polypteriformes</taxon>
        <taxon>Polypteridae</taxon>
        <taxon>Polypterus</taxon>
    </lineage>
</organism>
<dbReference type="Pfam" id="PF10629">
    <property type="entry name" value="CMI2B-like"/>
    <property type="match status" value="1"/>
</dbReference>
<evidence type="ECO:0000259" key="7">
    <source>
        <dbReference type="Pfam" id="PF10629"/>
    </source>
</evidence>
<evidence type="ECO:0000256" key="2">
    <source>
        <dbReference type="ARBA" id="ARBA00022490"/>
    </source>
</evidence>
<feature type="non-terminal residue" evidence="8">
    <location>
        <position position="1"/>
    </location>
</feature>
<keyword evidence="3" id="KW-0206">Cytoskeleton</keyword>
<keyword evidence="4" id="KW-0966">Cell projection</keyword>
<protein>
    <recommendedName>
        <fullName evidence="6">Ciliary microtubule inner protein 2C</fullName>
    </recommendedName>
</protein>
<dbReference type="Proteomes" id="UP001166052">
    <property type="component" value="Unassembled WGS sequence"/>
</dbReference>
<name>A0ABS2YTH1_POLSE</name>
<evidence type="ECO:0000256" key="4">
    <source>
        <dbReference type="ARBA" id="ARBA00023273"/>
    </source>
</evidence>
<keyword evidence="2" id="KW-0963">Cytoplasm</keyword>
<comment type="similarity">
    <text evidence="5">Belongs to the CIMIP2 family.</text>
</comment>
<comment type="subcellular location">
    <subcellularLocation>
        <location evidence="1">Cytoplasm</location>
        <location evidence="1">Cytoskeleton</location>
        <location evidence="1">Cilium axoneme</location>
    </subcellularLocation>
</comment>
<proteinExistence type="inferred from homology"/>
<evidence type="ECO:0000313" key="8">
    <source>
        <dbReference type="EMBL" id="MBN3290034.1"/>
    </source>
</evidence>
<reference evidence="8" key="1">
    <citation type="journal article" date="2021" name="Cell">
        <title>Tracing the genetic footprints of vertebrate landing in non-teleost ray-finned fishes.</title>
        <authorList>
            <person name="Bi X."/>
            <person name="Wang K."/>
            <person name="Yang L."/>
            <person name="Pan H."/>
            <person name="Jiang H."/>
            <person name="Wei Q."/>
            <person name="Fang M."/>
            <person name="Yu H."/>
            <person name="Zhu C."/>
            <person name="Cai Y."/>
            <person name="He Y."/>
            <person name="Gan X."/>
            <person name="Zeng H."/>
            <person name="Yu D."/>
            <person name="Zhu Y."/>
            <person name="Jiang H."/>
            <person name="Qiu Q."/>
            <person name="Yang H."/>
            <person name="Zhang Y.E."/>
            <person name="Wang W."/>
            <person name="Zhu M."/>
            <person name="He S."/>
            <person name="Zhang G."/>
        </authorList>
    </citation>
    <scope>NUCLEOTIDE SEQUENCE</scope>
    <source>
        <strain evidence="8">Bchr_001</strain>
    </source>
</reference>
<accession>A0ABS2YTH1</accession>
<sequence>MAHRKAGNLITDYNATYIPPALMPGYRGHVPTTTLLYGDTYGNTTKKYFQDFRSTVLETSQSPYSNGGQFPTVQSFNPSLMVAHRSRERDRLIYTPQWSKNNIDSSRQQELEEFHKLSQKHRENYNDKSGTVPEVGYFILPD</sequence>